<dbReference type="Pfam" id="PF00226">
    <property type="entry name" value="DnaJ"/>
    <property type="match status" value="1"/>
</dbReference>
<dbReference type="PROSITE" id="PS00636">
    <property type="entry name" value="DNAJ_1"/>
    <property type="match status" value="1"/>
</dbReference>
<comment type="caution">
    <text evidence="3">The sequence shown here is derived from an EMBL/GenBank/DDBJ whole genome shotgun (WGS) entry which is preliminary data.</text>
</comment>
<dbReference type="Gene3D" id="1.10.287.110">
    <property type="entry name" value="DnaJ domain"/>
    <property type="match status" value="1"/>
</dbReference>
<dbReference type="PRINTS" id="PR00625">
    <property type="entry name" value="JDOMAIN"/>
</dbReference>
<dbReference type="Pfam" id="PF11926">
    <property type="entry name" value="DUF3444"/>
    <property type="match status" value="1"/>
</dbReference>
<feature type="compositionally biased region" description="Low complexity" evidence="1">
    <location>
        <begin position="142"/>
        <end position="176"/>
    </location>
</feature>
<dbReference type="SMART" id="SM00271">
    <property type="entry name" value="DnaJ"/>
    <property type="match status" value="1"/>
</dbReference>
<feature type="compositionally biased region" description="Low complexity" evidence="1">
    <location>
        <begin position="256"/>
        <end position="265"/>
    </location>
</feature>
<dbReference type="SUPFAM" id="SSF46565">
    <property type="entry name" value="Chaperone J-domain"/>
    <property type="match status" value="1"/>
</dbReference>
<feature type="region of interest" description="Disordered" evidence="1">
    <location>
        <begin position="224"/>
        <end position="265"/>
    </location>
</feature>
<dbReference type="InterPro" id="IPR018253">
    <property type="entry name" value="DnaJ_domain_CS"/>
</dbReference>
<feature type="region of interest" description="Disordered" evidence="1">
    <location>
        <begin position="294"/>
        <end position="320"/>
    </location>
</feature>
<evidence type="ECO:0000259" key="2">
    <source>
        <dbReference type="PROSITE" id="PS50076"/>
    </source>
</evidence>
<dbReference type="AlphaFoldDB" id="A0A2U1M5E8"/>
<dbReference type="EMBL" id="PKPP01006453">
    <property type="protein sequence ID" value="PWA56444.1"/>
    <property type="molecule type" value="Genomic_DNA"/>
</dbReference>
<name>A0A2U1M5E8_ARTAN</name>
<dbReference type="Pfam" id="PF23551">
    <property type="entry name" value="Zn_ribbon_20"/>
    <property type="match status" value="1"/>
</dbReference>
<feature type="region of interest" description="Disordered" evidence="1">
    <location>
        <begin position="125"/>
        <end position="176"/>
    </location>
</feature>
<accession>A0A2U1M5E8</accession>
<evidence type="ECO:0000256" key="1">
    <source>
        <dbReference type="SAM" id="MobiDB-lite"/>
    </source>
</evidence>
<organism evidence="3 4">
    <name type="scientific">Artemisia annua</name>
    <name type="common">Sweet wormwood</name>
    <dbReference type="NCBI Taxonomy" id="35608"/>
    <lineage>
        <taxon>Eukaryota</taxon>
        <taxon>Viridiplantae</taxon>
        <taxon>Streptophyta</taxon>
        <taxon>Embryophyta</taxon>
        <taxon>Tracheophyta</taxon>
        <taxon>Spermatophyta</taxon>
        <taxon>Magnoliopsida</taxon>
        <taxon>eudicotyledons</taxon>
        <taxon>Gunneridae</taxon>
        <taxon>Pentapetalae</taxon>
        <taxon>asterids</taxon>
        <taxon>campanulids</taxon>
        <taxon>Asterales</taxon>
        <taxon>Asteraceae</taxon>
        <taxon>Asteroideae</taxon>
        <taxon>Anthemideae</taxon>
        <taxon>Artemisiinae</taxon>
        <taxon>Artemisia</taxon>
    </lineage>
</organism>
<proteinExistence type="predicted"/>
<keyword evidence="4" id="KW-1185">Reference proteome</keyword>
<gene>
    <name evidence="3" type="ORF">CTI12_AA414560</name>
</gene>
<dbReference type="PANTHER" id="PTHR44137:SF35">
    <property type="entry name" value="DNAJ DOMAIN, CHAPERONE J-DOMAIN SUPERFAMILY"/>
    <property type="match status" value="1"/>
</dbReference>
<dbReference type="InterPro" id="IPR036869">
    <property type="entry name" value="J_dom_sf"/>
</dbReference>
<dbReference type="InterPro" id="IPR001623">
    <property type="entry name" value="DnaJ_domain"/>
</dbReference>
<reference evidence="3 4" key="1">
    <citation type="journal article" date="2018" name="Mol. Plant">
        <title>The genome of Artemisia annua provides insight into the evolution of Asteraceae family and artemisinin biosynthesis.</title>
        <authorList>
            <person name="Shen Q."/>
            <person name="Zhang L."/>
            <person name="Liao Z."/>
            <person name="Wang S."/>
            <person name="Yan T."/>
            <person name="Shi P."/>
            <person name="Liu M."/>
            <person name="Fu X."/>
            <person name="Pan Q."/>
            <person name="Wang Y."/>
            <person name="Lv Z."/>
            <person name="Lu X."/>
            <person name="Zhang F."/>
            <person name="Jiang W."/>
            <person name="Ma Y."/>
            <person name="Chen M."/>
            <person name="Hao X."/>
            <person name="Li L."/>
            <person name="Tang Y."/>
            <person name="Lv G."/>
            <person name="Zhou Y."/>
            <person name="Sun X."/>
            <person name="Brodelius P.E."/>
            <person name="Rose J.K.C."/>
            <person name="Tang K."/>
        </authorList>
    </citation>
    <scope>NUCLEOTIDE SEQUENCE [LARGE SCALE GENOMIC DNA]</scope>
    <source>
        <strain evidence="4">cv. Huhao1</strain>
        <tissue evidence="3">Leaf</tissue>
    </source>
</reference>
<dbReference type="Proteomes" id="UP000245207">
    <property type="component" value="Unassembled WGS sequence"/>
</dbReference>
<protein>
    <submittedName>
        <fullName evidence="3">DnaJ domain-containing protein</fullName>
    </submittedName>
</protein>
<feature type="compositionally biased region" description="Polar residues" evidence="1">
    <location>
        <begin position="239"/>
        <end position="251"/>
    </location>
</feature>
<dbReference type="PROSITE" id="PS50076">
    <property type="entry name" value="DNAJ_2"/>
    <property type="match status" value="1"/>
</dbReference>
<dbReference type="InterPro" id="IPR024593">
    <property type="entry name" value="DUF3444"/>
</dbReference>
<dbReference type="CDD" id="cd06257">
    <property type="entry name" value="DnaJ"/>
    <property type="match status" value="1"/>
</dbReference>
<evidence type="ECO:0000313" key="4">
    <source>
        <dbReference type="Proteomes" id="UP000245207"/>
    </source>
</evidence>
<feature type="domain" description="J" evidence="2">
    <location>
        <begin position="66"/>
        <end position="130"/>
    </location>
</feature>
<evidence type="ECO:0000313" key="3">
    <source>
        <dbReference type="EMBL" id="PWA56444.1"/>
    </source>
</evidence>
<sequence>MECNRDEANRAKEIAERKFSAKDIRGAKKFALKAQALYPELDGISQLIATFDIYIAAENKINRESDFYAILGVNPSADDETVRKNYRKLALSLHPDKNKSVGADGAFKYISEAWSQLSDKSKRSAYDDRRNAAQNGGTPGQNGFYSFTKTTTTRNKGSSTTPKDRGTTSTTPPTSTNQKTFWTVCHACKMQYEYLRMYLHQNLLCPNCHEPFLAMETAAPNTKVSTKGFKSQKVKNASKSKGQAGGDSSFQWGPFSKTSTPASTAQAATMVQRAYEKVKREREEAQAAIKREEALRRKKKRSGNHSSSGHFPSVKKTPGANGMGNDDFWIVDETKGVSSIDSRTQLLERARNEIKKKLHQWNSGTVVNYQANTKEKEKLDDSVNLDFKRNTIEPLVMDVPDPDFHNFDRQRCETAFKEGQIWAAYDDDDGMPRHYAMIHKVSSVDPFKIKVCWLNSRTNDELDIFSEKAFGEFKIGKHENVTVHYIFSHKVNFTKSENGCYEIYPRKGEVWALYRNWSPEWNDETSNEVKHKYEIVEVDESDEDTGFTVTPLVKVAGFKTVFRRHLNPKEARVFPESEICRFSHQIPSHFLTGQGSLNAIKGCLDLDPAALPDEFLQVIAVVQDLENIDDDDDPIVKDSGLTSNNEPQVLADVNEQFISINTSLTAIDS</sequence>
<dbReference type="InterPro" id="IPR056988">
    <property type="entry name" value="Zn_ribbon_pln"/>
</dbReference>
<dbReference type="PANTHER" id="PTHR44137">
    <property type="entry name" value="BNAC03G44070D PROTEIN"/>
    <property type="match status" value="1"/>
</dbReference>
<dbReference type="STRING" id="35608.A0A2U1M5E8"/>
<dbReference type="OrthoDB" id="66964at2759"/>